<comment type="caution">
    <text evidence="2">The sequence shown here is derived from an EMBL/GenBank/DDBJ whole genome shotgun (WGS) entry which is preliminary data.</text>
</comment>
<proteinExistence type="predicted"/>
<keyword evidence="1" id="KW-0732">Signal</keyword>
<accession>A0A9P0TF27</accession>
<evidence type="ECO:0000313" key="2">
    <source>
        <dbReference type="EMBL" id="CAH4028707.1"/>
    </source>
</evidence>
<organism evidence="2 3">
    <name type="scientific">Pieris brassicae</name>
    <name type="common">White butterfly</name>
    <name type="synonym">Large white butterfly</name>
    <dbReference type="NCBI Taxonomy" id="7116"/>
    <lineage>
        <taxon>Eukaryota</taxon>
        <taxon>Metazoa</taxon>
        <taxon>Ecdysozoa</taxon>
        <taxon>Arthropoda</taxon>
        <taxon>Hexapoda</taxon>
        <taxon>Insecta</taxon>
        <taxon>Pterygota</taxon>
        <taxon>Neoptera</taxon>
        <taxon>Endopterygota</taxon>
        <taxon>Lepidoptera</taxon>
        <taxon>Glossata</taxon>
        <taxon>Ditrysia</taxon>
        <taxon>Papilionoidea</taxon>
        <taxon>Pieridae</taxon>
        <taxon>Pierinae</taxon>
        <taxon>Pieris</taxon>
    </lineage>
</organism>
<dbReference type="Proteomes" id="UP001152562">
    <property type="component" value="Unassembled WGS sequence"/>
</dbReference>
<reference evidence="2" key="1">
    <citation type="submission" date="2022-05" db="EMBL/GenBank/DDBJ databases">
        <authorList>
            <person name="Okamura Y."/>
        </authorList>
    </citation>
    <scope>NUCLEOTIDE SEQUENCE</scope>
</reference>
<feature type="signal peptide" evidence="1">
    <location>
        <begin position="1"/>
        <end position="17"/>
    </location>
</feature>
<gene>
    <name evidence="2" type="ORF">PIBRA_LOCUS5514</name>
</gene>
<protein>
    <submittedName>
        <fullName evidence="2">Uncharacterized protein</fullName>
    </submittedName>
</protein>
<evidence type="ECO:0000256" key="1">
    <source>
        <dbReference type="SAM" id="SignalP"/>
    </source>
</evidence>
<feature type="chain" id="PRO_5040404899" evidence="1">
    <location>
        <begin position="18"/>
        <end position="70"/>
    </location>
</feature>
<evidence type="ECO:0000313" key="3">
    <source>
        <dbReference type="Proteomes" id="UP001152562"/>
    </source>
</evidence>
<dbReference type="EMBL" id="CALOZG010000005">
    <property type="protein sequence ID" value="CAH4028707.1"/>
    <property type="molecule type" value="Genomic_DNA"/>
</dbReference>
<keyword evidence="3" id="KW-1185">Reference proteome</keyword>
<sequence length="70" mass="7772">MFYKLFVIVSMLAGALAAPKPAPSPQYLTYTAGLDYLYPGNVPSAISPYSSSFYPLSYGGYPTDYYLRRK</sequence>
<name>A0A9P0TF27_PIEBR</name>
<dbReference type="AlphaFoldDB" id="A0A9P0TF27"/>